<evidence type="ECO:0000256" key="1">
    <source>
        <dbReference type="SAM" id="MobiDB-lite"/>
    </source>
</evidence>
<name>A0ABS8SR12_DATST</name>
<accession>A0ABS8SR12</accession>
<sequence>MDHLIKECPLLKEEQRKNSKKQQELTSKAFKKAMKDIWNETYDEESKGENGESNLALMAKSDSDSDSGSSEENEEELEIGLVPSSTNQVSATIQNEGTLLETNSLNIPSEPR</sequence>
<gene>
    <name evidence="2" type="ORF">HAX54_045531</name>
</gene>
<feature type="compositionally biased region" description="Basic and acidic residues" evidence="1">
    <location>
        <begin position="1"/>
        <end position="23"/>
    </location>
</feature>
<protein>
    <submittedName>
        <fullName evidence="2">Uncharacterized protein</fullName>
    </submittedName>
</protein>
<comment type="caution">
    <text evidence="2">The sequence shown here is derived from an EMBL/GenBank/DDBJ whole genome shotgun (WGS) entry which is preliminary data.</text>
</comment>
<reference evidence="2 3" key="1">
    <citation type="journal article" date="2021" name="BMC Genomics">
        <title>Datura genome reveals duplications of psychoactive alkaloid biosynthetic genes and high mutation rate following tissue culture.</title>
        <authorList>
            <person name="Rajewski A."/>
            <person name="Carter-House D."/>
            <person name="Stajich J."/>
            <person name="Litt A."/>
        </authorList>
    </citation>
    <scope>NUCLEOTIDE SEQUENCE [LARGE SCALE GENOMIC DNA]</scope>
    <source>
        <strain evidence="2">AR-01</strain>
    </source>
</reference>
<feature type="region of interest" description="Disordered" evidence="1">
    <location>
        <begin position="42"/>
        <end position="88"/>
    </location>
</feature>
<evidence type="ECO:0000313" key="3">
    <source>
        <dbReference type="Proteomes" id="UP000823775"/>
    </source>
</evidence>
<feature type="compositionally biased region" description="Acidic residues" evidence="1">
    <location>
        <begin position="69"/>
        <end position="78"/>
    </location>
</feature>
<dbReference type="EMBL" id="JACEIK010000707">
    <property type="protein sequence ID" value="MCD7461208.1"/>
    <property type="molecule type" value="Genomic_DNA"/>
</dbReference>
<feature type="region of interest" description="Disordered" evidence="1">
    <location>
        <begin position="1"/>
        <end position="27"/>
    </location>
</feature>
<proteinExistence type="predicted"/>
<evidence type="ECO:0000313" key="2">
    <source>
        <dbReference type="EMBL" id="MCD7461208.1"/>
    </source>
</evidence>
<dbReference type="Proteomes" id="UP000823775">
    <property type="component" value="Unassembled WGS sequence"/>
</dbReference>
<keyword evidence="3" id="KW-1185">Reference proteome</keyword>
<organism evidence="2 3">
    <name type="scientific">Datura stramonium</name>
    <name type="common">Jimsonweed</name>
    <name type="synonym">Common thornapple</name>
    <dbReference type="NCBI Taxonomy" id="4076"/>
    <lineage>
        <taxon>Eukaryota</taxon>
        <taxon>Viridiplantae</taxon>
        <taxon>Streptophyta</taxon>
        <taxon>Embryophyta</taxon>
        <taxon>Tracheophyta</taxon>
        <taxon>Spermatophyta</taxon>
        <taxon>Magnoliopsida</taxon>
        <taxon>eudicotyledons</taxon>
        <taxon>Gunneridae</taxon>
        <taxon>Pentapetalae</taxon>
        <taxon>asterids</taxon>
        <taxon>lamiids</taxon>
        <taxon>Solanales</taxon>
        <taxon>Solanaceae</taxon>
        <taxon>Solanoideae</taxon>
        <taxon>Datureae</taxon>
        <taxon>Datura</taxon>
    </lineage>
</organism>